<dbReference type="Proteomes" id="UP000076154">
    <property type="component" value="Unassembled WGS sequence"/>
</dbReference>
<dbReference type="EMBL" id="LUEZ02000005">
    <property type="protein sequence ID" value="RDB30550.1"/>
    <property type="molecule type" value="Genomic_DNA"/>
</dbReference>
<reference evidence="1" key="1">
    <citation type="submission" date="2018-04" db="EMBL/GenBank/DDBJ databases">
        <title>Whole genome sequencing of Hypsizygus marmoreus.</title>
        <authorList>
            <person name="Choi I.-G."/>
            <person name="Min B."/>
            <person name="Kim J.-G."/>
            <person name="Kim S."/>
            <person name="Oh Y.-L."/>
            <person name="Kong W.-S."/>
            <person name="Park H."/>
            <person name="Jeong J."/>
            <person name="Song E.-S."/>
        </authorList>
    </citation>
    <scope>NUCLEOTIDE SEQUENCE [LARGE SCALE GENOMIC DNA]</scope>
    <source>
        <strain evidence="1">51987-8</strain>
    </source>
</reference>
<dbReference type="InParanoid" id="A0A369KAS9"/>
<sequence length="171" mass="19585">MLVTSEWNPVRNERENGHLRYDRPANVTDSELNCITVSEAGLHVFERLLLVYGHDFSTAYLLRLNLMSLTHSPRNEIISEASTGTTTAPPPRLVPPSSTVVNVRGLDAVRSWVTKDERHDWRTAAIYLSPSSCLTTVTRWLTWLSGMADARIQEESEHRRRCWWKGVPMRI</sequence>
<evidence type="ECO:0000313" key="1">
    <source>
        <dbReference type="EMBL" id="RDB30550.1"/>
    </source>
</evidence>
<dbReference type="AlphaFoldDB" id="A0A369KAS9"/>
<evidence type="ECO:0000313" key="2">
    <source>
        <dbReference type="Proteomes" id="UP000076154"/>
    </source>
</evidence>
<keyword evidence="2" id="KW-1185">Reference proteome</keyword>
<proteinExistence type="predicted"/>
<gene>
    <name evidence="1" type="ORF">Hypma_007020</name>
</gene>
<protein>
    <submittedName>
        <fullName evidence="1">Uncharacterized protein</fullName>
    </submittedName>
</protein>
<comment type="caution">
    <text evidence="1">The sequence shown here is derived from an EMBL/GenBank/DDBJ whole genome shotgun (WGS) entry which is preliminary data.</text>
</comment>
<name>A0A369KAS9_HYPMA</name>
<organism evidence="1 2">
    <name type="scientific">Hypsizygus marmoreus</name>
    <name type="common">White beech mushroom</name>
    <name type="synonym">Agaricus marmoreus</name>
    <dbReference type="NCBI Taxonomy" id="39966"/>
    <lineage>
        <taxon>Eukaryota</taxon>
        <taxon>Fungi</taxon>
        <taxon>Dikarya</taxon>
        <taxon>Basidiomycota</taxon>
        <taxon>Agaricomycotina</taxon>
        <taxon>Agaricomycetes</taxon>
        <taxon>Agaricomycetidae</taxon>
        <taxon>Agaricales</taxon>
        <taxon>Tricholomatineae</taxon>
        <taxon>Lyophyllaceae</taxon>
        <taxon>Hypsizygus</taxon>
    </lineage>
</organism>
<accession>A0A369KAS9</accession>